<dbReference type="AlphaFoldDB" id="A0A926EDD0"/>
<dbReference type="PANTHER" id="PTHR30573">
    <property type="entry name" value="QUINOLINATE SYNTHETASE A"/>
    <property type="match status" value="1"/>
</dbReference>
<keyword evidence="6" id="KW-0808">Transferase</keyword>
<evidence type="ECO:0000313" key="11">
    <source>
        <dbReference type="EMBL" id="MBC8570129.1"/>
    </source>
</evidence>
<evidence type="ECO:0000256" key="10">
    <source>
        <dbReference type="NCBIfam" id="TIGR00550"/>
    </source>
</evidence>
<dbReference type="RefSeq" id="WP_262397218.1">
    <property type="nucleotide sequence ID" value="NZ_JACRTC010000002.1"/>
</dbReference>
<dbReference type="InterPro" id="IPR036094">
    <property type="entry name" value="NadA_sf"/>
</dbReference>
<organism evidence="11 12">
    <name type="scientific">Zongyangia hominis</name>
    <dbReference type="NCBI Taxonomy" id="2763677"/>
    <lineage>
        <taxon>Bacteria</taxon>
        <taxon>Bacillati</taxon>
        <taxon>Bacillota</taxon>
        <taxon>Clostridia</taxon>
        <taxon>Eubacteriales</taxon>
        <taxon>Oscillospiraceae</taxon>
        <taxon>Zongyangia</taxon>
    </lineage>
</organism>
<reference evidence="11" key="1">
    <citation type="submission" date="2020-08" db="EMBL/GenBank/DDBJ databases">
        <title>Genome public.</title>
        <authorList>
            <person name="Liu C."/>
            <person name="Sun Q."/>
        </authorList>
    </citation>
    <scope>NUCLEOTIDE SEQUENCE</scope>
    <source>
        <strain evidence="11">NSJ-54</strain>
    </source>
</reference>
<keyword evidence="8" id="KW-0408">Iron</keyword>
<gene>
    <name evidence="11" type="primary">nadA</name>
    <name evidence="11" type="ORF">H8709_04725</name>
</gene>
<evidence type="ECO:0000256" key="7">
    <source>
        <dbReference type="ARBA" id="ARBA00022723"/>
    </source>
</evidence>
<dbReference type="NCBIfam" id="TIGR00550">
    <property type="entry name" value="nadA"/>
    <property type="match status" value="1"/>
</dbReference>
<dbReference type="Proteomes" id="UP000660861">
    <property type="component" value="Unassembled WGS sequence"/>
</dbReference>
<evidence type="ECO:0000256" key="2">
    <source>
        <dbReference type="ARBA" id="ARBA00005065"/>
    </source>
</evidence>
<protein>
    <recommendedName>
        <fullName evidence="3 10">Quinolinate synthase</fullName>
        <ecNumber evidence="3 10">2.5.1.72</ecNumber>
    </recommendedName>
</protein>
<dbReference type="PANTHER" id="PTHR30573:SF0">
    <property type="entry name" value="QUINOLINATE SYNTHASE, CHLOROPLASTIC"/>
    <property type="match status" value="1"/>
</dbReference>
<proteinExistence type="predicted"/>
<keyword evidence="9" id="KW-0411">Iron-sulfur</keyword>
<evidence type="ECO:0000256" key="1">
    <source>
        <dbReference type="ARBA" id="ARBA00001966"/>
    </source>
</evidence>
<dbReference type="GO" id="GO:0034628">
    <property type="term" value="P:'de novo' NAD+ biosynthetic process from L-aspartate"/>
    <property type="evidence" value="ECO:0007669"/>
    <property type="project" value="TreeGrafter"/>
</dbReference>
<keyword evidence="12" id="KW-1185">Reference proteome</keyword>
<dbReference type="Gene3D" id="3.40.50.10800">
    <property type="entry name" value="NadA-like"/>
    <property type="match status" value="3"/>
</dbReference>
<dbReference type="EC" id="2.5.1.72" evidence="3 10"/>
<dbReference type="NCBIfam" id="NF006878">
    <property type="entry name" value="PRK09375.1-2"/>
    <property type="match status" value="1"/>
</dbReference>
<dbReference type="InterPro" id="IPR003473">
    <property type="entry name" value="NadA"/>
</dbReference>
<keyword evidence="5" id="KW-0662">Pyridine nucleotide biosynthesis</keyword>
<dbReference type="SUPFAM" id="SSF142754">
    <property type="entry name" value="NadA-like"/>
    <property type="match status" value="1"/>
</dbReference>
<comment type="caution">
    <text evidence="11">The sequence shown here is derived from an EMBL/GenBank/DDBJ whole genome shotgun (WGS) entry which is preliminary data.</text>
</comment>
<dbReference type="GO" id="GO:0046872">
    <property type="term" value="F:metal ion binding"/>
    <property type="evidence" value="ECO:0007669"/>
    <property type="project" value="UniProtKB-KW"/>
</dbReference>
<comment type="pathway">
    <text evidence="2">Cofactor biosynthesis; NAD(+) biosynthesis; quinolinate from iminoaspartate: step 1/1.</text>
</comment>
<evidence type="ECO:0000256" key="5">
    <source>
        <dbReference type="ARBA" id="ARBA00022642"/>
    </source>
</evidence>
<dbReference type="GO" id="GO:0008987">
    <property type="term" value="F:quinolinate synthetase A activity"/>
    <property type="evidence" value="ECO:0007669"/>
    <property type="project" value="UniProtKB-UniRule"/>
</dbReference>
<evidence type="ECO:0000256" key="8">
    <source>
        <dbReference type="ARBA" id="ARBA00023004"/>
    </source>
</evidence>
<dbReference type="Pfam" id="PF02445">
    <property type="entry name" value="NadA"/>
    <property type="match status" value="1"/>
</dbReference>
<dbReference type="EMBL" id="JACRTC010000002">
    <property type="protein sequence ID" value="MBC8570129.1"/>
    <property type="molecule type" value="Genomic_DNA"/>
</dbReference>
<evidence type="ECO:0000256" key="6">
    <source>
        <dbReference type="ARBA" id="ARBA00022679"/>
    </source>
</evidence>
<evidence type="ECO:0000256" key="4">
    <source>
        <dbReference type="ARBA" id="ARBA00022485"/>
    </source>
</evidence>
<evidence type="ECO:0000256" key="3">
    <source>
        <dbReference type="ARBA" id="ARBA00012669"/>
    </source>
</evidence>
<keyword evidence="4" id="KW-0004">4Fe-4S</keyword>
<sequence>MSVRQLQEEILKLKKEKNVGILAHSYQSSDILEIADLRGDSFALSEKARDLPYDTVILCGVRFMADTVKILSPEKKVILPCPEATCPMAEQIPPERVIAYKKEHPDHRVVAYVNTTTELKAVSDVCVTSSSAQKIVERLDADTILFLPDQNLGAYIREKVPSKQVILWDGYCPVHNQITEDDVLDAKALHPGCRVLMHPECPAAALRHADLIGSTADIIRDCESTQDDVIIGTEKSVGDYLSLCHPKRNFHLLSKKLICPDMRLTTLAHVYKALLGTGGEVIEIEESLRRKARRAIDEMIRLGK</sequence>
<evidence type="ECO:0000256" key="9">
    <source>
        <dbReference type="ARBA" id="ARBA00023014"/>
    </source>
</evidence>
<accession>A0A926EDD0</accession>
<keyword evidence="7" id="KW-0479">Metal-binding</keyword>
<name>A0A926EDD0_9FIRM</name>
<dbReference type="GO" id="GO:0051539">
    <property type="term" value="F:4 iron, 4 sulfur cluster binding"/>
    <property type="evidence" value="ECO:0007669"/>
    <property type="project" value="UniProtKB-KW"/>
</dbReference>
<comment type="cofactor">
    <cofactor evidence="1">
        <name>[4Fe-4S] cluster</name>
        <dbReference type="ChEBI" id="CHEBI:49883"/>
    </cofactor>
</comment>
<evidence type="ECO:0000313" key="12">
    <source>
        <dbReference type="Proteomes" id="UP000660861"/>
    </source>
</evidence>